<protein>
    <submittedName>
        <fullName evidence="2">Uncharacterized protein</fullName>
    </submittedName>
</protein>
<reference evidence="2" key="1">
    <citation type="submission" date="2020-05" db="EMBL/GenBank/DDBJ databases">
        <title>WGS assembly of Panicum virgatum.</title>
        <authorList>
            <person name="Lovell J.T."/>
            <person name="Jenkins J."/>
            <person name="Shu S."/>
            <person name="Juenger T.E."/>
            <person name="Schmutz J."/>
        </authorList>
    </citation>
    <scope>NUCLEOTIDE SEQUENCE</scope>
    <source>
        <strain evidence="2">AP13</strain>
    </source>
</reference>
<gene>
    <name evidence="2" type="ORF">PVAP13_1KG220105</name>
</gene>
<evidence type="ECO:0000313" key="2">
    <source>
        <dbReference type="EMBL" id="KAG2658431.1"/>
    </source>
</evidence>
<proteinExistence type="predicted"/>
<keyword evidence="1" id="KW-1133">Transmembrane helix</keyword>
<name>A0A8T0XA19_PANVG</name>
<sequence>MQQKHGSGRKRCPKSIRSGSMKECCALIISPLALEMDIWLKAFLIPPIPIVLRSSFLFLLLLQFIW</sequence>
<comment type="caution">
    <text evidence="2">The sequence shown here is derived from an EMBL/GenBank/DDBJ whole genome shotgun (WGS) entry which is preliminary data.</text>
</comment>
<evidence type="ECO:0000313" key="3">
    <source>
        <dbReference type="Proteomes" id="UP000823388"/>
    </source>
</evidence>
<keyword evidence="3" id="KW-1185">Reference proteome</keyword>
<feature type="transmembrane region" description="Helical" evidence="1">
    <location>
        <begin position="42"/>
        <end position="65"/>
    </location>
</feature>
<organism evidence="2 3">
    <name type="scientific">Panicum virgatum</name>
    <name type="common">Blackwell switchgrass</name>
    <dbReference type="NCBI Taxonomy" id="38727"/>
    <lineage>
        <taxon>Eukaryota</taxon>
        <taxon>Viridiplantae</taxon>
        <taxon>Streptophyta</taxon>
        <taxon>Embryophyta</taxon>
        <taxon>Tracheophyta</taxon>
        <taxon>Spermatophyta</taxon>
        <taxon>Magnoliopsida</taxon>
        <taxon>Liliopsida</taxon>
        <taxon>Poales</taxon>
        <taxon>Poaceae</taxon>
        <taxon>PACMAD clade</taxon>
        <taxon>Panicoideae</taxon>
        <taxon>Panicodae</taxon>
        <taxon>Paniceae</taxon>
        <taxon>Panicinae</taxon>
        <taxon>Panicum</taxon>
        <taxon>Panicum sect. Hiantes</taxon>
    </lineage>
</organism>
<dbReference type="EMBL" id="CM029037">
    <property type="protein sequence ID" value="KAG2658431.1"/>
    <property type="molecule type" value="Genomic_DNA"/>
</dbReference>
<dbReference type="AlphaFoldDB" id="A0A8T0XA19"/>
<accession>A0A8T0XA19</accession>
<dbReference type="Proteomes" id="UP000823388">
    <property type="component" value="Chromosome 1K"/>
</dbReference>
<keyword evidence="1" id="KW-0472">Membrane</keyword>
<keyword evidence="1" id="KW-0812">Transmembrane</keyword>
<evidence type="ECO:0000256" key="1">
    <source>
        <dbReference type="SAM" id="Phobius"/>
    </source>
</evidence>